<dbReference type="GeneID" id="66075026"/>
<dbReference type="RefSeq" id="XP_043011641.1">
    <property type="nucleotide sequence ID" value="XM_043150553.1"/>
</dbReference>
<dbReference type="KEGG" id="more:E1B28_005950"/>
<evidence type="ECO:0000313" key="1">
    <source>
        <dbReference type="EMBL" id="KAG7095171.1"/>
    </source>
</evidence>
<dbReference type="EMBL" id="CM032183">
    <property type="protein sequence ID" value="KAG7095171.1"/>
    <property type="molecule type" value="Genomic_DNA"/>
</dbReference>
<protein>
    <submittedName>
        <fullName evidence="1">Uncharacterized protein</fullName>
    </submittedName>
</protein>
<dbReference type="Proteomes" id="UP001049176">
    <property type="component" value="Chromosome 3"/>
</dbReference>
<name>A0A9P7S467_9AGAR</name>
<keyword evidence="2" id="KW-1185">Reference proteome</keyword>
<proteinExistence type="predicted"/>
<sequence length="123" mass="14182">MSETEEMAVDKELQEEAAANMKNEEAAKTNVFKEVVWKCINALMGLPPHTKEMPVYPSDEDEWPIDNATKEHLIRFQWNLSWKKQPNYTAIKEITTYIMEKGAVQVPVAKEVLDLVNESHCMD</sequence>
<accession>A0A9P7S467</accession>
<reference evidence="1" key="1">
    <citation type="journal article" date="2021" name="Genome Biol. Evol.">
        <title>The assembled and annotated genome of the fairy-ring fungus Marasmius oreades.</title>
        <authorList>
            <person name="Hiltunen M."/>
            <person name="Ament-Velasquez S.L."/>
            <person name="Johannesson H."/>
        </authorList>
    </citation>
    <scope>NUCLEOTIDE SEQUENCE</scope>
    <source>
        <strain evidence="1">03SP1</strain>
    </source>
</reference>
<evidence type="ECO:0000313" key="2">
    <source>
        <dbReference type="Proteomes" id="UP001049176"/>
    </source>
</evidence>
<dbReference type="AlphaFoldDB" id="A0A9P7S467"/>
<gene>
    <name evidence="1" type="ORF">E1B28_005950</name>
</gene>
<organism evidence="1 2">
    <name type="scientific">Marasmius oreades</name>
    <name type="common">fairy-ring Marasmius</name>
    <dbReference type="NCBI Taxonomy" id="181124"/>
    <lineage>
        <taxon>Eukaryota</taxon>
        <taxon>Fungi</taxon>
        <taxon>Dikarya</taxon>
        <taxon>Basidiomycota</taxon>
        <taxon>Agaricomycotina</taxon>
        <taxon>Agaricomycetes</taxon>
        <taxon>Agaricomycetidae</taxon>
        <taxon>Agaricales</taxon>
        <taxon>Marasmiineae</taxon>
        <taxon>Marasmiaceae</taxon>
        <taxon>Marasmius</taxon>
    </lineage>
</organism>
<dbReference type="OrthoDB" id="3068778at2759"/>
<comment type="caution">
    <text evidence="1">The sequence shown here is derived from an EMBL/GenBank/DDBJ whole genome shotgun (WGS) entry which is preliminary data.</text>
</comment>